<sequence>MAVFLLRQITMKKIYPLLFSFLFILSGFQLIDAQIGVLQRETKKQNIIYFNPEIFPDVEEIKEPTYNAFYAAISEKNSPIRNYKVLRVDANIPYDSVDVDAIKEYCKNNNAQLAVVPKVKYFKVGFGKYVFSNQVIISMKLYDSLGNFLTETDYDTYKKNARILGSAENSIKIGTSGAVNRMGKNLRKSKSFFLGSTEN</sequence>
<reference evidence="1 2" key="1">
    <citation type="submission" date="2014-01" db="EMBL/GenBank/DDBJ databases">
        <authorList>
            <consortium name="Genome Consortium for Active Teaching"/>
            <person name="Sontag T.C."/>
            <person name="Newman J.D."/>
        </authorList>
    </citation>
    <scope>NUCLEOTIDE SEQUENCE [LARGE SCALE GENOMIC DNA]</scope>
    <source>
        <strain evidence="1 2">DSM 19056</strain>
    </source>
</reference>
<comment type="caution">
    <text evidence="1">The sequence shown here is derived from an EMBL/GenBank/DDBJ whole genome shotgun (WGS) entry which is preliminary data.</text>
</comment>
<dbReference type="EMBL" id="JASZ02000003">
    <property type="protein sequence ID" value="OWK99005.1"/>
    <property type="molecule type" value="Genomic_DNA"/>
</dbReference>
<accession>A0A246BBH2</accession>
<keyword evidence="2" id="KW-1185">Reference proteome</keyword>
<keyword evidence="1" id="KW-0670">Pyruvate</keyword>
<protein>
    <submittedName>
        <fullName evidence="1">Pyruvate decarboxylase</fullName>
    </submittedName>
</protein>
<proteinExistence type="predicted"/>
<name>A0A246BBH2_9FLAO</name>
<reference evidence="1 2" key="2">
    <citation type="submission" date="2017-05" db="EMBL/GenBank/DDBJ databases">
        <title>Genome of Chryseobacterium haifense.</title>
        <authorList>
            <person name="Newman J.D."/>
        </authorList>
    </citation>
    <scope>NUCLEOTIDE SEQUENCE [LARGE SCALE GENOMIC DNA]</scope>
    <source>
        <strain evidence="1 2">DSM 19056</strain>
    </source>
</reference>
<evidence type="ECO:0000313" key="1">
    <source>
        <dbReference type="EMBL" id="OWK99005.1"/>
    </source>
</evidence>
<gene>
    <name evidence="1" type="ORF">AP75_02460</name>
</gene>
<evidence type="ECO:0000313" key="2">
    <source>
        <dbReference type="Proteomes" id="UP000197587"/>
    </source>
</evidence>
<dbReference type="AlphaFoldDB" id="A0A246BBH2"/>
<organism evidence="1 2">
    <name type="scientific">Kaistella haifensis DSM 19056</name>
    <dbReference type="NCBI Taxonomy" id="1450526"/>
    <lineage>
        <taxon>Bacteria</taxon>
        <taxon>Pseudomonadati</taxon>
        <taxon>Bacteroidota</taxon>
        <taxon>Flavobacteriia</taxon>
        <taxon>Flavobacteriales</taxon>
        <taxon>Weeksellaceae</taxon>
        <taxon>Chryseobacterium group</taxon>
        <taxon>Kaistella</taxon>
    </lineage>
</organism>
<dbReference type="Proteomes" id="UP000197587">
    <property type="component" value="Unassembled WGS sequence"/>
</dbReference>